<comment type="caution">
    <text evidence="1">The sequence shown here is derived from an EMBL/GenBank/DDBJ whole genome shotgun (WGS) entry which is preliminary data.</text>
</comment>
<protein>
    <recommendedName>
        <fullName evidence="3">AbiEi antitoxin C-terminal domain-containing protein</fullName>
    </recommendedName>
</protein>
<dbReference type="Proteomes" id="UP000192566">
    <property type="component" value="Unassembled WGS sequence"/>
</dbReference>
<reference evidence="1 2" key="1">
    <citation type="submission" date="2017-02" db="EMBL/GenBank/DDBJ databases">
        <title>The new phylogeny of genus Mycobacterium.</title>
        <authorList>
            <person name="Tortoli E."/>
            <person name="Trovato A."/>
            <person name="Cirillo D.M."/>
        </authorList>
    </citation>
    <scope>NUCLEOTIDE SEQUENCE [LARGE SCALE GENOMIC DNA]</scope>
    <source>
        <strain evidence="1 2">DSM 44471</strain>
    </source>
</reference>
<gene>
    <name evidence="1" type="ORF">BST25_13875</name>
</gene>
<proteinExistence type="predicted"/>
<organism evidence="1 2">
    <name type="scientific">Mycobacterium heidelbergense</name>
    <dbReference type="NCBI Taxonomy" id="53376"/>
    <lineage>
        <taxon>Bacteria</taxon>
        <taxon>Bacillati</taxon>
        <taxon>Actinomycetota</taxon>
        <taxon>Actinomycetes</taxon>
        <taxon>Mycobacteriales</taxon>
        <taxon>Mycobacteriaceae</taxon>
        <taxon>Mycobacterium</taxon>
        <taxon>Mycobacterium simiae complex</taxon>
    </lineage>
</organism>
<accession>A0A1X0DKI4</accession>
<evidence type="ECO:0000313" key="1">
    <source>
        <dbReference type="EMBL" id="ORA72916.1"/>
    </source>
</evidence>
<name>A0A1X0DKI4_MYCHE</name>
<evidence type="ECO:0008006" key="3">
    <source>
        <dbReference type="Google" id="ProtNLM"/>
    </source>
</evidence>
<dbReference type="AlphaFoldDB" id="A0A1X0DKI4"/>
<dbReference type="STRING" id="53376.BST25_13875"/>
<sequence>MARRLAGWASRGWLRRVKRGLYLAVPVDAPDPAGWSEDPWYLADLAWGPCYVTGWTAANHWSLTDQVFRATVIATTQRVRQVEQALAGNAYLVHHVDAERLTWGLRPEWRHERRVLVTDPARTVAELLDSPALGGGIRHVAEILDTYLSDGDSLALTNSVGRLCNGAAFKRLGYLVERLGIHDEPLIRQCQEHATSGVVRLEPALPASGHRSSRWGLSVNVEVDV</sequence>
<evidence type="ECO:0000313" key="2">
    <source>
        <dbReference type="Proteomes" id="UP000192566"/>
    </source>
</evidence>
<dbReference type="EMBL" id="MVHR01000018">
    <property type="protein sequence ID" value="ORA72916.1"/>
    <property type="molecule type" value="Genomic_DNA"/>
</dbReference>
<keyword evidence="2" id="KW-1185">Reference proteome</keyword>